<proteinExistence type="predicted"/>
<sequence>MAKWKRDLLTLCMAGCLEAGRSGDVTGNGWAAQSFDLPVNNCQGKATRLFLMPCASVESSCGGGRITGEEQRGLGDVVWKVSAGLWCGSCIVMRQDQGVCL</sequence>
<evidence type="ECO:0000313" key="3">
    <source>
        <dbReference type="Proteomes" id="UP001519460"/>
    </source>
</evidence>
<evidence type="ECO:0008006" key="4">
    <source>
        <dbReference type="Google" id="ProtNLM"/>
    </source>
</evidence>
<reference evidence="2 3" key="1">
    <citation type="journal article" date="2023" name="Sci. Data">
        <title>Genome assembly of the Korean intertidal mud-creeper Batillaria attramentaria.</title>
        <authorList>
            <person name="Patra A.K."/>
            <person name="Ho P.T."/>
            <person name="Jun S."/>
            <person name="Lee S.J."/>
            <person name="Kim Y."/>
            <person name="Won Y.J."/>
        </authorList>
    </citation>
    <scope>NUCLEOTIDE SEQUENCE [LARGE SCALE GENOMIC DNA]</scope>
    <source>
        <strain evidence="2">Wonlab-2016</strain>
    </source>
</reference>
<comment type="caution">
    <text evidence="2">The sequence shown here is derived from an EMBL/GenBank/DDBJ whole genome shotgun (WGS) entry which is preliminary data.</text>
</comment>
<evidence type="ECO:0000256" key="1">
    <source>
        <dbReference type="SAM" id="SignalP"/>
    </source>
</evidence>
<evidence type="ECO:0000313" key="2">
    <source>
        <dbReference type="EMBL" id="KAK7507441.1"/>
    </source>
</evidence>
<dbReference type="EMBL" id="JACVVK020000004">
    <property type="protein sequence ID" value="KAK7507441.1"/>
    <property type="molecule type" value="Genomic_DNA"/>
</dbReference>
<keyword evidence="3" id="KW-1185">Reference proteome</keyword>
<organism evidence="2 3">
    <name type="scientific">Batillaria attramentaria</name>
    <dbReference type="NCBI Taxonomy" id="370345"/>
    <lineage>
        <taxon>Eukaryota</taxon>
        <taxon>Metazoa</taxon>
        <taxon>Spiralia</taxon>
        <taxon>Lophotrochozoa</taxon>
        <taxon>Mollusca</taxon>
        <taxon>Gastropoda</taxon>
        <taxon>Caenogastropoda</taxon>
        <taxon>Sorbeoconcha</taxon>
        <taxon>Cerithioidea</taxon>
        <taxon>Batillariidae</taxon>
        <taxon>Batillaria</taxon>
    </lineage>
</organism>
<name>A0ABD0M7L6_9CAEN</name>
<accession>A0ABD0M7L6</accession>
<protein>
    <recommendedName>
        <fullName evidence="4">Secreted protein</fullName>
    </recommendedName>
</protein>
<feature type="chain" id="PRO_5044871615" description="Secreted protein" evidence="1">
    <location>
        <begin position="20"/>
        <end position="101"/>
    </location>
</feature>
<dbReference type="Proteomes" id="UP001519460">
    <property type="component" value="Unassembled WGS sequence"/>
</dbReference>
<feature type="signal peptide" evidence="1">
    <location>
        <begin position="1"/>
        <end position="19"/>
    </location>
</feature>
<dbReference type="AlphaFoldDB" id="A0ABD0M7L6"/>
<keyword evidence="1" id="KW-0732">Signal</keyword>
<gene>
    <name evidence="2" type="ORF">BaRGS_00001376</name>
</gene>